<feature type="region of interest" description="Disordered" evidence="1">
    <location>
        <begin position="657"/>
        <end position="700"/>
    </location>
</feature>
<protein>
    <submittedName>
        <fullName evidence="2">Uncharacterized protein</fullName>
    </submittedName>
</protein>
<feature type="compositionally biased region" description="Acidic residues" evidence="1">
    <location>
        <begin position="392"/>
        <end position="445"/>
    </location>
</feature>
<evidence type="ECO:0000313" key="3">
    <source>
        <dbReference type="Proteomes" id="UP001151760"/>
    </source>
</evidence>
<evidence type="ECO:0000313" key="2">
    <source>
        <dbReference type="EMBL" id="GJS85030.1"/>
    </source>
</evidence>
<comment type="caution">
    <text evidence="2">The sequence shown here is derived from an EMBL/GenBank/DDBJ whole genome shotgun (WGS) entry which is preliminary data.</text>
</comment>
<reference evidence="2" key="2">
    <citation type="submission" date="2022-01" db="EMBL/GenBank/DDBJ databases">
        <authorList>
            <person name="Yamashiro T."/>
            <person name="Shiraishi A."/>
            <person name="Satake H."/>
            <person name="Nakayama K."/>
        </authorList>
    </citation>
    <scope>NUCLEOTIDE SEQUENCE</scope>
</reference>
<feature type="compositionally biased region" description="Basic and acidic residues" evidence="1">
    <location>
        <begin position="679"/>
        <end position="695"/>
    </location>
</feature>
<dbReference type="Proteomes" id="UP001151760">
    <property type="component" value="Unassembled WGS sequence"/>
</dbReference>
<sequence>MQIRVLLKIANLGDTKKTTNSGVANSYVANSATTEVANLDIANSATTEIANSDIANSAAIEIANSDIANSAATEIANSDIANSAATEIANSDIANSAATEIANSDIANSATTEIANSGGELAFPLGGELAFPLRGELVLPLGGELKPKLAQQIALDNELVAPENHHAIGKCNMRINPGMKPKEPTYQVALDALALTTCYPAFLITAKVPVIYMHQFWAIVSGKEFDEPPTEEEALSFIRKLGHSGEIRKKMFMHTARDDSVLGTMRFVSRHANTQVYGEILPKAMTNQALLDFVAYKTCHAIAIGSETPMPRKEVALSEAARIKEATKQSNKDFHILQASGSGDGNDFELEVSNEQHLKMTGANEGTGTILGVPNVPKYEFKSKRESWGNSGEEDEDDENDSEDNSDDGDDDDDDGNDRNDNDDDDDANDDDNQEGDDTYDDDKETDSNRTESDRIKIPVINQSTTKYYEEEEEKIDDEEMMDDEEDDEVTKEMYDDVNVNLGNEDTDMTNADQGSSDQQNKADEPLQSSSVSSDFTSKLLNLKNPSPADNEISLLMENSDRNATVYAQALSSIPAIVDRYIDNKLGEAINKAIQAYNLDCKQEALDEKNAYRRKANHILEQIKKKKLYDALVESYKIDKDLFNTYSEVFTLKRTRDNKDKDQDPSAGSDQGTKRRKSNKDAESSRDSRSKEKKSSSTSKDASNLNISLLASLLMQGIQVIQLMTRECNRIKSLTRIWISQVARAKEPRTLFDELMDTSFNFSAFVLNWLNIKDLTQEILVGPAFELLKGTCKSLTELEYHLEECSKATTERIDWHNPEGKQRIVIQRRAKDLQLGVKSYQKKLNLTKPDTFRSALNDIAKGIRMEYLPKRKWSGLDKRRARVMMQDIDQQLYERRLMRNLEKLVNGREYKNDLSQNQRDLPRDIPLDSVEVLSYEVSESAKGVKELKRKVKIKGEKKEALLTLKQKSGQYICCQESQR</sequence>
<feature type="region of interest" description="Disordered" evidence="1">
    <location>
        <begin position="383"/>
        <end position="535"/>
    </location>
</feature>
<feature type="compositionally biased region" description="Acidic residues" evidence="1">
    <location>
        <begin position="470"/>
        <end position="490"/>
    </location>
</feature>
<feature type="compositionally biased region" description="Polar residues" evidence="1">
    <location>
        <begin position="501"/>
        <end position="520"/>
    </location>
</feature>
<dbReference type="EMBL" id="BQNB010011020">
    <property type="protein sequence ID" value="GJS85030.1"/>
    <property type="molecule type" value="Genomic_DNA"/>
</dbReference>
<feature type="compositionally biased region" description="Basic and acidic residues" evidence="1">
    <location>
        <begin position="446"/>
        <end position="457"/>
    </location>
</feature>
<evidence type="ECO:0000256" key="1">
    <source>
        <dbReference type="SAM" id="MobiDB-lite"/>
    </source>
</evidence>
<keyword evidence="3" id="KW-1185">Reference proteome</keyword>
<proteinExistence type="predicted"/>
<accession>A0ABQ4Z7I4</accession>
<name>A0ABQ4Z7I4_9ASTR</name>
<organism evidence="2 3">
    <name type="scientific">Tanacetum coccineum</name>
    <dbReference type="NCBI Taxonomy" id="301880"/>
    <lineage>
        <taxon>Eukaryota</taxon>
        <taxon>Viridiplantae</taxon>
        <taxon>Streptophyta</taxon>
        <taxon>Embryophyta</taxon>
        <taxon>Tracheophyta</taxon>
        <taxon>Spermatophyta</taxon>
        <taxon>Magnoliopsida</taxon>
        <taxon>eudicotyledons</taxon>
        <taxon>Gunneridae</taxon>
        <taxon>Pentapetalae</taxon>
        <taxon>asterids</taxon>
        <taxon>campanulids</taxon>
        <taxon>Asterales</taxon>
        <taxon>Asteraceae</taxon>
        <taxon>Asteroideae</taxon>
        <taxon>Anthemideae</taxon>
        <taxon>Anthemidinae</taxon>
        <taxon>Tanacetum</taxon>
    </lineage>
</organism>
<gene>
    <name evidence="2" type="ORF">Tco_0751571</name>
</gene>
<reference evidence="2" key="1">
    <citation type="journal article" date="2022" name="Int. J. Mol. Sci.">
        <title>Draft Genome of Tanacetum Coccineum: Genomic Comparison of Closely Related Tanacetum-Family Plants.</title>
        <authorList>
            <person name="Yamashiro T."/>
            <person name="Shiraishi A."/>
            <person name="Nakayama K."/>
            <person name="Satake H."/>
        </authorList>
    </citation>
    <scope>NUCLEOTIDE SEQUENCE</scope>
</reference>